<dbReference type="RefSeq" id="WP_004623839.1">
    <property type="nucleotide sequence ID" value="NZ_AORV01000018.1"/>
</dbReference>
<dbReference type="InterPro" id="IPR013766">
    <property type="entry name" value="Thioredoxin_domain"/>
</dbReference>
<dbReference type="GO" id="GO:0016491">
    <property type="term" value="F:oxidoreductase activity"/>
    <property type="evidence" value="ECO:0007669"/>
    <property type="project" value="InterPro"/>
</dbReference>
<dbReference type="EMBL" id="AORV01000018">
    <property type="protein sequence ID" value="EMS73527.1"/>
    <property type="molecule type" value="Genomic_DNA"/>
</dbReference>
<protein>
    <submittedName>
        <fullName evidence="2">Peroxiredoxin</fullName>
    </submittedName>
</protein>
<evidence type="ECO:0000313" key="2">
    <source>
        <dbReference type="EMBL" id="EMS73527.1"/>
    </source>
</evidence>
<dbReference type="CDD" id="cd02966">
    <property type="entry name" value="TlpA_like_family"/>
    <property type="match status" value="1"/>
</dbReference>
<organism evidence="2 3">
    <name type="scientific">Ruminiclostridium cellobioparum subsp. termitidis CT1112</name>
    <dbReference type="NCBI Taxonomy" id="1195236"/>
    <lineage>
        <taxon>Bacteria</taxon>
        <taxon>Bacillati</taxon>
        <taxon>Bacillota</taxon>
        <taxon>Clostridia</taxon>
        <taxon>Eubacteriales</taxon>
        <taxon>Oscillospiraceae</taxon>
        <taxon>Ruminiclostridium</taxon>
    </lineage>
</organism>
<reference evidence="2 3" key="1">
    <citation type="journal article" date="2013" name="Genome Announc.">
        <title>Draft Genome Sequence of the Cellulolytic, Mesophilic, Anaerobic Bacterium Clostridium termitidis Strain CT1112 (DSM 5398).</title>
        <authorList>
            <person name="Lal S."/>
            <person name="Ramachandran U."/>
            <person name="Zhang X."/>
            <person name="Munir R."/>
            <person name="Sparling R."/>
            <person name="Levin D.B."/>
        </authorList>
    </citation>
    <scope>NUCLEOTIDE SEQUENCE [LARGE SCALE GENOMIC DNA]</scope>
    <source>
        <strain evidence="2 3">CT1112</strain>
    </source>
</reference>
<dbReference type="InterPro" id="IPR000866">
    <property type="entry name" value="AhpC/TSA"/>
</dbReference>
<name>S0FNQ3_RUMCE</name>
<gene>
    <name evidence="2" type="ORF">CTER_0472</name>
</gene>
<feature type="domain" description="Thioredoxin" evidence="1">
    <location>
        <begin position="55"/>
        <end position="195"/>
    </location>
</feature>
<dbReference type="AlphaFoldDB" id="S0FNQ3"/>
<dbReference type="Proteomes" id="UP000014155">
    <property type="component" value="Unassembled WGS sequence"/>
</dbReference>
<accession>S0FNQ3</accession>
<dbReference type="GO" id="GO:0016209">
    <property type="term" value="F:antioxidant activity"/>
    <property type="evidence" value="ECO:0007669"/>
    <property type="project" value="InterPro"/>
</dbReference>
<evidence type="ECO:0000313" key="3">
    <source>
        <dbReference type="Proteomes" id="UP000014155"/>
    </source>
</evidence>
<dbReference type="InterPro" id="IPR017937">
    <property type="entry name" value="Thioredoxin_CS"/>
</dbReference>
<dbReference type="InterPro" id="IPR050553">
    <property type="entry name" value="Thioredoxin_ResA/DsbE_sf"/>
</dbReference>
<proteinExistence type="predicted"/>
<keyword evidence="3" id="KW-1185">Reference proteome</keyword>
<dbReference type="PANTHER" id="PTHR42852:SF17">
    <property type="entry name" value="THIOREDOXIN-LIKE PROTEIN HI_1115"/>
    <property type="match status" value="1"/>
</dbReference>
<dbReference type="STRING" id="1195236.CTER_0472"/>
<dbReference type="PANTHER" id="PTHR42852">
    <property type="entry name" value="THIOL:DISULFIDE INTERCHANGE PROTEIN DSBE"/>
    <property type="match status" value="1"/>
</dbReference>
<dbReference type="SUPFAM" id="SSF52833">
    <property type="entry name" value="Thioredoxin-like"/>
    <property type="match status" value="1"/>
</dbReference>
<dbReference type="InterPro" id="IPR036249">
    <property type="entry name" value="Thioredoxin-like_sf"/>
</dbReference>
<dbReference type="PROSITE" id="PS00194">
    <property type="entry name" value="THIOREDOXIN_1"/>
    <property type="match status" value="1"/>
</dbReference>
<evidence type="ECO:0000259" key="1">
    <source>
        <dbReference type="PROSITE" id="PS51352"/>
    </source>
</evidence>
<comment type="caution">
    <text evidence="2">The sequence shown here is derived from an EMBL/GenBank/DDBJ whole genome shotgun (WGS) entry which is preliminary data.</text>
</comment>
<sequence length="195" mass="21816">MNKKTKTIILIAAFALFVVLAACVYNILSQRVSPQNNIDISQKNGQVSQDNQEQVTEKMKAPDFTVLDAAGNNVKLSELFGKPIVLNFWASWCPPCKSEMPEFNKVYEEVGQDITFIMIDLVDGQRETQEKGAQYVKDEDFSFPVYFDTKQDAADKYGIASIPTTIFIDKDGYIVTGVQGGIDEKTLQKGIDLIR</sequence>
<dbReference type="PROSITE" id="PS51352">
    <property type="entry name" value="THIOREDOXIN_2"/>
    <property type="match status" value="1"/>
</dbReference>
<dbReference type="Pfam" id="PF00578">
    <property type="entry name" value="AhpC-TSA"/>
    <property type="match status" value="1"/>
</dbReference>
<dbReference type="eggNOG" id="COG0526">
    <property type="taxonomic scope" value="Bacteria"/>
</dbReference>
<dbReference type="PROSITE" id="PS51257">
    <property type="entry name" value="PROKAR_LIPOPROTEIN"/>
    <property type="match status" value="1"/>
</dbReference>
<dbReference type="Gene3D" id="3.40.30.10">
    <property type="entry name" value="Glutaredoxin"/>
    <property type="match status" value="1"/>
</dbReference>
<dbReference type="PATRIC" id="fig|1195236.3.peg.789"/>